<dbReference type="OrthoDB" id="3046318at2759"/>
<keyword evidence="1" id="KW-1133">Transmembrane helix</keyword>
<feature type="transmembrane region" description="Helical" evidence="1">
    <location>
        <begin position="135"/>
        <end position="153"/>
    </location>
</feature>
<evidence type="ECO:0000256" key="1">
    <source>
        <dbReference type="SAM" id="Phobius"/>
    </source>
</evidence>
<protein>
    <submittedName>
        <fullName evidence="2">Uncharacterized protein</fullName>
    </submittedName>
</protein>
<keyword evidence="1" id="KW-0472">Membrane</keyword>
<accession>A0A8H6ILK2</accession>
<feature type="transmembrane region" description="Helical" evidence="1">
    <location>
        <begin position="54"/>
        <end position="74"/>
    </location>
</feature>
<feature type="transmembrane region" description="Helical" evidence="1">
    <location>
        <begin position="94"/>
        <end position="114"/>
    </location>
</feature>
<gene>
    <name evidence="2" type="ORF">DFP72DRAFT_27357</name>
</gene>
<dbReference type="Proteomes" id="UP000521943">
    <property type="component" value="Unassembled WGS sequence"/>
</dbReference>
<feature type="transmembrane region" description="Helical" evidence="1">
    <location>
        <begin position="223"/>
        <end position="247"/>
    </location>
</feature>
<dbReference type="AlphaFoldDB" id="A0A8H6ILK2"/>
<feature type="transmembrane region" description="Helical" evidence="1">
    <location>
        <begin position="259"/>
        <end position="282"/>
    </location>
</feature>
<organism evidence="2 3">
    <name type="scientific">Ephemerocybe angulata</name>
    <dbReference type="NCBI Taxonomy" id="980116"/>
    <lineage>
        <taxon>Eukaryota</taxon>
        <taxon>Fungi</taxon>
        <taxon>Dikarya</taxon>
        <taxon>Basidiomycota</taxon>
        <taxon>Agaricomycotina</taxon>
        <taxon>Agaricomycetes</taxon>
        <taxon>Agaricomycetidae</taxon>
        <taxon>Agaricales</taxon>
        <taxon>Agaricineae</taxon>
        <taxon>Psathyrellaceae</taxon>
        <taxon>Ephemerocybe</taxon>
    </lineage>
</organism>
<evidence type="ECO:0000313" key="3">
    <source>
        <dbReference type="Proteomes" id="UP000521943"/>
    </source>
</evidence>
<proteinExistence type="predicted"/>
<sequence length="328" mass="36072">MSVVLRIDGNQPPDLSSLSPAYLTLHIAGGHVLLPFIVATCVISKSTVYHPTIINLFCTWSLYSISSCLLFYAGKSANAASAQLCYVQSALMHGTLPMCATSSLIVVLQIWSLFFQPDVQRNQRSCSTLMLIKLATPYMIFIVFTILTAVFQIRSPEYVHAANGLYCTYYKSPFSRWGTPAFSSIAAGITFGFEIAIGARYFFMSRQISSGFPLVNRSISPIIVTRLVLFNFYALITISAGIAFLSYPKVPVWPFMIQAGVPLAVAVVFGSSKELFLAWSFWKRKRKLDPEAGNKGPGVQIAHELADSADLLVRTATPTIVVDRPNVQ</sequence>
<feature type="transmembrane region" description="Helical" evidence="1">
    <location>
        <begin position="181"/>
        <end position="203"/>
    </location>
</feature>
<dbReference type="EMBL" id="JACGCI010000001">
    <property type="protein sequence ID" value="KAF6766651.1"/>
    <property type="molecule type" value="Genomic_DNA"/>
</dbReference>
<feature type="transmembrane region" description="Helical" evidence="1">
    <location>
        <begin position="20"/>
        <end position="42"/>
    </location>
</feature>
<comment type="caution">
    <text evidence="2">The sequence shown here is derived from an EMBL/GenBank/DDBJ whole genome shotgun (WGS) entry which is preliminary data.</text>
</comment>
<name>A0A8H6ILK2_9AGAR</name>
<keyword evidence="1" id="KW-0812">Transmembrane</keyword>
<reference evidence="2 3" key="1">
    <citation type="submission" date="2020-07" db="EMBL/GenBank/DDBJ databases">
        <title>Comparative genomics of pyrophilous fungi reveals a link between fire events and developmental genes.</title>
        <authorList>
            <consortium name="DOE Joint Genome Institute"/>
            <person name="Steindorff A.S."/>
            <person name="Carver A."/>
            <person name="Calhoun S."/>
            <person name="Stillman K."/>
            <person name="Liu H."/>
            <person name="Lipzen A."/>
            <person name="Pangilinan J."/>
            <person name="Labutti K."/>
            <person name="Bruns T.D."/>
            <person name="Grigoriev I.V."/>
        </authorList>
    </citation>
    <scope>NUCLEOTIDE SEQUENCE [LARGE SCALE GENOMIC DNA]</scope>
    <source>
        <strain evidence="2 3">CBS 144469</strain>
    </source>
</reference>
<keyword evidence="3" id="KW-1185">Reference proteome</keyword>
<evidence type="ECO:0000313" key="2">
    <source>
        <dbReference type="EMBL" id="KAF6766651.1"/>
    </source>
</evidence>